<keyword evidence="5" id="KW-1185">Reference proteome</keyword>
<feature type="domain" description="N-acetyltransferase" evidence="3">
    <location>
        <begin position="19"/>
        <end position="154"/>
    </location>
</feature>
<dbReference type="Gene3D" id="3.40.630.30">
    <property type="match status" value="1"/>
</dbReference>
<comment type="caution">
    <text evidence="4">The sequence shown here is derived from an EMBL/GenBank/DDBJ whole genome shotgun (WGS) entry which is preliminary data.</text>
</comment>
<dbReference type="Proteomes" id="UP000184550">
    <property type="component" value="Unassembled WGS sequence"/>
</dbReference>
<dbReference type="PANTHER" id="PTHR43877">
    <property type="entry name" value="AMINOALKYLPHOSPHONATE N-ACETYLTRANSFERASE-RELATED-RELATED"/>
    <property type="match status" value="1"/>
</dbReference>
<evidence type="ECO:0000256" key="1">
    <source>
        <dbReference type="ARBA" id="ARBA00022679"/>
    </source>
</evidence>
<proteinExistence type="predicted"/>
<reference evidence="4" key="1">
    <citation type="submission" date="2019-10" db="EMBL/GenBank/DDBJ databases">
        <authorList>
            <consortium name="Genoscope - CEA"/>
            <person name="William W."/>
        </authorList>
    </citation>
    <scope>NUCLEOTIDE SEQUENCE [LARGE SCALE GENOMIC DNA]</scope>
    <source>
        <strain evidence="4">BBR_PRJEB10992</strain>
    </source>
</reference>
<accession>A0A7Z9E3Y0</accession>
<dbReference type="InterPro" id="IPR050832">
    <property type="entry name" value="Bact_Acetyltransf"/>
</dbReference>
<dbReference type="InterPro" id="IPR016181">
    <property type="entry name" value="Acyl_CoA_acyltransferase"/>
</dbReference>
<dbReference type="RefSeq" id="WP_083617030.1">
    <property type="nucleotide sequence ID" value="NZ_LR734826.1"/>
</dbReference>
<dbReference type="Pfam" id="PF13508">
    <property type="entry name" value="Acetyltransf_7"/>
    <property type="match status" value="1"/>
</dbReference>
<evidence type="ECO:0000313" key="5">
    <source>
        <dbReference type="Proteomes" id="UP000184550"/>
    </source>
</evidence>
<gene>
    <name evidence="4" type="ORF">PL8927_80020</name>
</gene>
<dbReference type="PROSITE" id="PS51186">
    <property type="entry name" value="GNAT"/>
    <property type="match status" value="1"/>
</dbReference>
<protein>
    <submittedName>
        <fullName evidence="4">Acetyltransferase, GNAT family</fullName>
    </submittedName>
</protein>
<keyword evidence="2" id="KW-0012">Acyltransferase</keyword>
<sequence length="175" mass="20081">MTSEKLYLHSPQIGLPTGCILRPATPQDSMRILWLVLKDLLDPTQLRWQQFWVIESHKQIIACGQLRQFNDVEELGSLVVSRAWRGQGLGAILVQHLIQESTKPLYLESVGKRLANFYARFGFVPVEFSDLPASLKPKFGISNWAKILLKIPVIFMYRREQGTGNREQKETKFAL</sequence>
<dbReference type="CDD" id="cd04301">
    <property type="entry name" value="NAT_SF"/>
    <property type="match status" value="1"/>
</dbReference>
<organism evidence="4 5">
    <name type="scientific">Planktothrix serta PCC 8927</name>
    <dbReference type="NCBI Taxonomy" id="671068"/>
    <lineage>
        <taxon>Bacteria</taxon>
        <taxon>Bacillati</taxon>
        <taxon>Cyanobacteriota</taxon>
        <taxon>Cyanophyceae</taxon>
        <taxon>Oscillatoriophycideae</taxon>
        <taxon>Oscillatoriales</taxon>
        <taxon>Microcoleaceae</taxon>
        <taxon>Planktothrix</taxon>
    </lineage>
</organism>
<evidence type="ECO:0000256" key="2">
    <source>
        <dbReference type="ARBA" id="ARBA00023315"/>
    </source>
</evidence>
<evidence type="ECO:0000313" key="4">
    <source>
        <dbReference type="EMBL" id="VXD24228.1"/>
    </source>
</evidence>
<name>A0A7Z9E3Y0_9CYAN</name>
<dbReference type="SUPFAM" id="SSF55729">
    <property type="entry name" value="Acyl-CoA N-acyltransferases (Nat)"/>
    <property type="match status" value="1"/>
</dbReference>
<evidence type="ECO:0000259" key="3">
    <source>
        <dbReference type="PROSITE" id="PS51186"/>
    </source>
</evidence>
<dbReference type="OrthoDB" id="509899at2"/>
<dbReference type="InterPro" id="IPR000182">
    <property type="entry name" value="GNAT_dom"/>
</dbReference>
<dbReference type="EMBL" id="CZCU02000157">
    <property type="protein sequence ID" value="VXD24228.1"/>
    <property type="molecule type" value="Genomic_DNA"/>
</dbReference>
<dbReference type="GO" id="GO:0016747">
    <property type="term" value="F:acyltransferase activity, transferring groups other than amino-acyl groups"/>
    <property type="evidence" value="ECO:0007669"/>
    <property type="project" value="InterPro"/>
</dbReference>
<keyword evidence="1" id="KW-0808">Transferase</keyword>
<dbReference type="AlphaFoldDB" id="A0A7Z9E3Y0"/>